<evidence type="ECO:0000313" key="2">
    <source>
        <dbReference type="Proteomes" id="UP001279734"/>
    </source>
</evidence>
<organism evidence="1 2">
    <name type="scientific">Nepenthes gracilis</name>
    <name type="common">Slender pitcher plant</name>
    <dbReference type="NCBI Taxonomy" id="150966"/>
    <lineage>
        <taxon>Eukaryota</taxon>
        <taxon>Viridiplantae</taxon>
        <taxon>Streptophyta</taxon>
        <taxon>Embryophyta</taxon>
        <taxon>Tracheophyta</taxon>
        <taxon>Spermatophyta</taxon>
        <taxon>Magnoliopsida</taxon>
        <taxon>eudicotyledons</taxon>
        <taxon>Gunneridae</taxon>
        <taxon>Pentapetalae</taxon>
        <taxon>Caryophyllales</taxon>
        <taxon>Nepenthaceae</taxon>
        <taxon>Nepenthes</taxon>
    </lineage>
</organism>
<gene>
    <name evidence="1" type="ORF">Nepgr_031294</name>
</gene>
<keyword evidence="2" id="KW-1185">Reference proteome</keyword>
<reference evidence="1" key="1">
    <citation type="submission" date="2023-05" db="EMBL/GenBank/DDBJ databases">
        <title>Nepenthes gracilis genome sequencing.</title>
        <authorList>
            <person name="Fukushima K."/>
        </authorList>
    </citation>
    <scope>NUCLEOTIDE SEQUENCE</scope>
    <source>
        <strain evidence="1">SING2019-196</strain>
    </source>
</reference>
<name>A0AAD3TI72_NEPGR</name>
<dbReference type="AlphaFoldDB" id="A0AAD3TI72"/>
<accession>A0AAD3TI72</accession>
<sequence length="87" mass="9460">MDSLAETSLVRANVVVSAMPQIMVMVLRSLATGALSEGMYCFELFVSIPSCWFGLKNSREDRYGVPFLAPADVVPPHHCKGLLLFAG</sequence>
<protein>
    <submittedName>
        <fullName evidence="1">Uncharacterized protein</fullName>
    </submittedName>
</protein>
<dbReference type="EMBL" id="BSYO01000036">
    <property type="protein sequence ID" value="GMH29451.1"/>
    <property type="molecule type" value="Genomic_DNA"/>
</dbReference>
<comment type="caution">
    <text evidence="1">The sequence shown here is derived from an EMBL/GenBank/DDBJ whole genome shotgun (WGS) entry which is preliminary data.</text>
</comment>
<dbReference type="Proteomes" id="UP001279734">
    <property type="component" value="Unassembled WGS sequence"/>
</dbReference>
<proteinExistence type="predicted"/>
<evidence type="ECO:0000313" key="1">
    <source>
        <dbReference type="EMBL" id="GMH29451.1"/>
    </source>
</evidence>